<name>A0AAJ3NWI6_ECOLX</name>
<sequence>MIFIKMIRQLTFFATAEFRGEKKVKLQQCRGL</sequence>
<comment type="caution">
    <text evidence="1">The sequence shown here is derived from an EMBL/GenBank/DDBJ whole genome shotgun (WGS) entry which is preliminary data.</text>
</comment>
<dbReference type="EMBL" id="ADJX01000009">
    <property type="protein sequence ID" value="OSL45963.1"/>
    <property type="molecule type" value="Genomic_DNA"/>
</dbReference>
<organism evidence="1 2">
    <name type="scientific">Escherichia coli H605</name>
    <dbReference type="NCBI Taxonomy" id="656410"/>
    <lineage>
        <taxon>Bacteria</taxon>
        <taxon>Pseudomonadati</taxon>
        <taxon>Pseudomonadota</taxon>
        <taxon>Gammaproteobacteria</taxon>
        <taxon>Enterobacterales</taxon>
        <taxon>Enterobacteriaceae</taxon>
        <taxon>Escherichia</taxon>
    </lineage>
</organism>
<accession>A0AAJ3NWI6</accession>
<proteinExistence type="predicted"/>
<protein>
    <submittedName>
        <fullName evidence="1">Uncharacterized protein</fullName>
    </submittedName>
</protein>
<evidence type="ECO:0000313" key="2">
    <source>
        <dbReference type="Proteomes" id="UP000243401"/>
    </source>
</evidence>
<evidence type="ECO:0000313" key="1">
    <source>
        <dbReference type="EMBL" id="OSL45963.1"/>
    </source>
</evidence>
<dbReference type="AlphaFoldDB" id="A0AAJ3NWI6"/>
<gene>
    <name evidence="1" type="ORF">EATG_03726</name>
</gene>
<dbReference type="Proteomes" id="UP000243401">
    <property type="component" value="Unassembled WGS sequence"/>
</dbReference>
<reference evidence="1 2" key="1">
    <citation type="submission" date="2010-04" db="EMBL/GenBank/DDBJ databases">
        <title>The Genome Sequence of Escherichia coli H605.</title>
        <authorList>
            <consortium name="The Broad Institute Genome Sequencing Platform"/>
            <consortium name="The Broad Institute Genome Sequencing Center for Infectious Disease"/>
            <person name="Feldgarden M."/>
            <person name="Gordon D.M."/>
            <person name="Johnson J.R."/>
            <person name="Johnston B.D."/>
            <person name="Young S."/>
            <person name="Zeng Q."/>
            <person name="Koehrsen M."/>
            <person name="Alvarado L."/>
            <person name="Berlin A.M."/>
            <person name="Borenstein D."/>
            <person name="Chapman S.B."/>
            <person name="Chen Z."/>
            <person name="Engels R."/>
            <person name="Freedman E."/>
            <person name="Gellesch M."/>
            <person name="Goldberg J."/>
            <person name="Griggs A."/>
            <person name="Gujja S."/>
            <person name="Heilman E.R."/>
            <person name="Heiman D.I."/>
            <person name="Hepburn T.A."/>
            <person name="Howarth C."/>
            <person name="Jen D."/>
            <person name="Larson L."/>
            <person name="Mehta T."/>
            <person name="Park D."/>
            <person name="Pearson M."/>
            <person name="Richards J."/>
            <person name="Roberts A."/>
            <person name="Saif S."/>
            <person name="Shea T.D."/>
            <person name="Shenoy N."/>
            <person name="Sisk P."/>
            <person name="Stolte C."/>
            <person name="Sykes S.N."/>
            <person name="Walk T."/>
            <person name="White J."/>
            <person name="Yandava C."/>
            <person name="Haas B."/>
            <person name="Henn M.R."/>
            <person name="Nusbaum C."/>
            <person name="Birren B."/>
        </authorList>
    </citation>
    <scope>NUCLEOTIDE SEQUENCE [LARGE SCALE GENOMIC DNA]</scope>
    <source>
        <strain evidence="1 2">H605</strain>
    </source>
</reference>